<dbReference type="Gene3D" id="1.10.357.10">
    <property type="entry name" value="Tetracycline Repressor, domain 2"/>
    <property type="match status" value="1"/>
</dbReference>
<proteinExistence type="predicted"/>
<dbReference type="RefSeq" id="WP_284339838.1">
    <property type="nucleotide sequence ID" value="NZ_BSNS01000007.1"/>
</dbReference>
<sequence>MKEWSGDHPKAKLMARKRAGILASAKTAFLTSGYGGTSMESIAKAADVSIMTLYRHAQSKDDLFSAVIANACDPDDPREQAEFARMAELSFADLLTESALYMQKILTRPDTVALMRVVMAEASRFPHLAELAYRGFIVRLEAIVAQILAHTPEAGGLAQAERERLGRLFVDRIVGADMLRVLLGMAAPSTSEQRARAERARDDILRELETLKR</sequence>
<dbReference type="Gene3D" id="1.10.10.60">
    <property type="entry name" value="Homeodomain-like"/>
    <property type="match status" value="1"/>
</dbReference>
<dbReference type="InterPro" id="IPR009057">
    <property type="entry name" value="Homeodomain-like_sf"/>
</dbReference>
<gene>
    <name evidence="4" type="ORF">GCM10010862_16610</name>
</gene>
<comment type="caution">
    <text evidence="4">The sequence shown here is derived from an EMBL/GenBank/DDBJ whole genome shotgun (WGS) entry which is preliminary data.</text>
</comment>
<dbReference type="InterPro" id="IPR039536">
    <property type="entry name" value="TetR_C_Proteobacteria"/>
</dbReference>
<name>A0ABQ5W345_9HYPH</name>
<dbReference type="Pfam" id="PF14246">
    <property type="entry name" value="TetR_C_7"/>
    <property type="match status" value="1"/>
</dbReference>
<dbReference type="InterPro" id="IPR050109">
    <property type="entry name" value="HTH-type_TetR-like_transc_reg"/>
</dbReference>
<dbReference type="PRINTS" id="PR00455">
    <property type="entry name" value="HTHTETR"/>
</dbReference>
<reference evidence="5" key="1">
    <citation type="journal article" date="2019" name="Int. J. Syst. Evol. Microbiol.">
        <title>The Global Catalogue of Microorganisms (GCM) 10K type strain sequencing project: providing services to taxonomists for standard genome sequencing and annotation.</title>
        <authorList>
            <consortium name="The Broad Institute Genomics Platform"/>
            <consortium name="The Broad Institute Genome Sequencing Center for Infectious Disease"/>
            <person name="Wu L."/>
            <person name="Ma J."/>
        </authorList>
    </citation>
    <scope>NUCLEOTIDE SEQUENCE [LARGE SCALE GENOMIC DNA]</scope>
    <source>
        <strain evidence="5">NBRC 112416</strain>
    </source>
</reference>
<evidence type="ECO:0000313" key="5">
    <source>
        <dbReference type="Proteomes" id="UP001156691"/>
    </source>
</evidence>
<keyword evidence="1 2" id="KW-0238">DNA-binding</keyword>
<dbReference type="InterPro" id="IPR036271">
    <property type="entry name" value="Tet_transcr_reg_TetR-rel_C_sf"/>
</dbReference>
<accession>A0ABQ5W345</accession>
<dbReference type="PROSITE" id="PS50977">
    <property type="entry name" value="HTH_TETR_2"/>
    <property type="match status" value="1"/>
</dbReference>
<feature type="DNA-binding region" description="H-T-H motif" evidence="2">
    <location>
        <begin position="38"/>
        <end position="57"/>
    </location>
</feature>
<dbReference type="Proteomes" id="UP001156691">
    <property type="component" value="Unassembled WGS sequence"/>
</dbReference>
<organism evidence="4 5">
    <name type="scientific">Devosia nitrariae</name>
    <dbReference type="NCBI Taxonomy" id="2071872"/>
    <lineage>
        <taxon>Bacteria</taxon>
        <taxon>Pseudomonadati</taxon>
        <taxon>Pseudomonadota</taxon>
        <taxon>Alphaproteobacteria</taxon>
        <taxon>Hyphomicrobiales</taxon>
        <taxon>Devosiaceae</taxon>
        <taxon>Devosia</taxon>
    </lineage>
</organism>
<keyword evidence="5" id="KW-1185">Reference proteome</keyword>
<dbReference type="SUPFAM" id="SSF48498">
    <property type="entry name" value="Tetracyclin repressor-like, C-terminal domain"/>
    <property type="match status" value="1"/>
</dbReference>
<evidence type="ECO:0000259" key="3">
    <source>
        <dbReference type="PROSITE" id="PS50977"/>
    </source>
</evidence>
<dbReference type="Pfam" id="PF00440">
    <property type="entry name" value="TetR_N"/>
    <property type="match status" value="1"/>
</dbReference>
<protein>
    <recommendedName>
        <fullName evidence="3">HTH tetR-type domain-containing protein</fullName>
    </recommendedName>
</protein>
<evidence type="ECO:0000256" key="1">
    <source>
        <dbReference type="ARBA" id="ARBA00023125"/>
    </source>
</evidence>
<evidence type="ECO:0000256" key="2">
    <source>
        <dbReference type="PROSITE-ProRule" id="PRU00335"/>
    </source>
</evidence>
<evidence type="ECO:0000313" key="4">
    <source>
        <dbReference type="EMBL" id="GLQ54402.1"/>
    </source>
</evidence>
<dbReference type="PANTHER" id="PTHR30055">
    <property type="entry name" value="HTH-TYPE TRANSCRIPTIONAL REGULATOR RUTR"/>
    <property type="match status" value="1"/>
</dbReference>
<dbReference type="InterPro" id="IPR001647">
    <property type="entry name" value="HTH_TetR"/>
</dbReference>
<dbReference type="PANTHER" id="PTHR30055:SF146">
    <property type="entry name" value="HTH-TYPE TRANSCRIPTIONAL DUAL REGULATOR CECR"/>
    <property type="match status" value="1"/>
</dbReference>
<dbReference type="SUPFAM" id="SSF46689">
    <property type="entry name" value="Homeodomain-like"/>
    <property type="match status" value="1"/>
</dbReference>
<dbReference type="EMBL" id="BSNS01000007">
    <property type="protein sequence ID" value="GLQ54402.1"/>
    <property type="molecule type" value="Genomic_DNA"/>
</dbReference>
<feature type="domain" description="HTH tetR-type" evidence="3">
    <location>
        <begin position="15"/>
        <end position="75"/>
    </location>
</feature>